<feature type="region of interest" description="Disordered" evidence="7">
    <location>
        <begin position="18"/>
        <end position="44"/>
    </location>
</feature>
<dbReference type="PROSITE" id="PS51192">
    <property type="entry name" value="HELICASE_ATP_BIND_1"/>
    <property type="match status" value="1"/>
</dbReference>
<feature type="compositionally biased region" description="Low complexity" evidence="7">
    <location>
        <begin position="747"/>
        <end position="767"/>
    </location>
</feature>
<dbReference type="SMART" id="SM00847">
    <property type="entry name" value="HA2"/>
    <property type="match status" value="1"/>
</dbReference>
<evidence type="ECO:0000259" key="8">
    <source>
        <dbReference type="PROSITE" id="PS51192"/>
    </source>
</evidence>
<dbReference type="PROSITE" id="PS51194">
    <property type="entry name" value="HELICASE_CTER"/>
    <property type="match status" value="1"/>
</dbReference>
<name>A0A914HJ90_GLORO</name>
<dbReference type="InterPro" id="IPR011545">
    <property type="entry name" value="DEAD/DEAH_box_helicase_dom"/>
</dbReference>
<evidence type="ECO:0000256" key="4">
    <source>
        <dbReference type="ARBA" id="ARBA00022806"/>
    </source>
</evidence>
<dbReference type="AlphaFoldDB" id="A0A914HJ90"/>
<dbReference type="InterPro" id="IPR007502">
    <property type="entry name" value="Helicase-assoc_dom"/>
</dbReference>
<evidence type="ECO:0000256" key="1">
    <source>
        <dbReference type="ARBA" id="ARBA00012552"/>
    </source>
</evidence>
<feature type="compositionally biased region" description="Low complexity" evidence="7">
    <location>
        <begin position="27"/>
        <end position="44"/>
    </location>
</feature>
<dbReference type="GO" id="GO:0003724">
    <property type="term" value="F:RNA helicase activity"/>
    <property type="evidence" value="ECO:0007669"/>
    <property type="project" value="UniProtKB-EC"/>
</dbReference>
<dbReference type="WBParaSite" id="Gr19_v10_g17139.t2">
    <property type="protein sequence ID" value="Gr19_v10_g17139.t2"/>
    <property type="gene ID" value="Gr19_v10_g17139"/>
</dbReference>
<dbReference type="Gene3D" id="3.40.50.300">
    <property type="entry name" value="P-loop containing nucleotide triphosphate hydrolases"/>
    <property type="match status" value="2"/>
</dbReference>
<evidence type="ECO:0000256" key="5">
    <source>
        <dbReference type="ARBA" id="ARBA00022840"/>
    </source>
</evidence>
<accession>A0A914HJ90</accession>
<feature type="region of interest" description="Disordered" evidence="7">
    <location>
        <begin position="745"/>
        <end position="815"/>
    </location>
</feature>
<proteinExistence type="predicted"/>
<dbReference type="PROSITE" id="PS00690">
    <property type="entry name" value="DEAH_ATP_HELICASE"/>
    <property type="match status" value="1"/>
</dbReference>
<dbReference type="InterPro" id="IPR001650">
    <property type="entry name" value="Helicase_C-like"/>
</dbReference>
<feature type="domain" description="Helicase ATP-binding" evidence="8">
    <location>
        <begin position="65"/>
        <end position="233"/>
    </location>
</feature>
<dbReference type="GO" id="GO:0005730">
    <property type="term" value="C:nucleolus"/>
    <property type="evidence" value="ECO:0007669"/>
    <property type="project" value="UniProtKB-ARBA"/>
</dbReference>
<protein>
    <recommendedName>
        <fullName evidence="1">RNA helicase</fullName>
        <ecNumber evidence="1">3.6.4.13</ecNumber>
    </recommendedName>
</protein>
<dbReference type="InterPro" id="IPR011709">
    <property type="entry name" value="DEAD-box_helicase_OB_fold"/>
</dbReference>
<comment type="catalytic activity">
    <reaction evidence="6">
        <text>ATP + H2O = ADP + phosphate + H(+)</text>
        <dbReference type="Rhea" id="RHEA:13065"/>
        <dbReference type="ChEBI" id="CHEBI:15377"/>
        <dbReference type="ChEBI" id="CHEBI:15378"/>
        <dbReference type="ChEBI" id="CHEBI:30616"/>
        <dbReference type="ChEBI" id="CHEBI:43474"/>
        <dbReference type="ChEBI" id="CHEBI:456216"/>
        <dbReference type="EC" id="3.6.4.13"/>
    </reaction>
</comment>
<keyword evidence="3" id="KW-0378">Hydrolase</keyword>
<dbReference type="Pfam" id="PF07717">
    <property type="entry name" value="OB_NTP_bind"/>
    <property type="match status" value="1"/>
</dbReference>
<dbReference type="InterPro" id="IPR002464">
    <property type="entry name" value="DNA/RNA_helicase_DEAH_CS"/>
</dbReference>
<dbReference type="Pfam" id="PF00271">
    <property type="entry name" value="Helicase_C"/>
    <property type="match status" value="1"/>
</dbReference>
<evidence type="ECO:0000256" key="6">
    <source>
        <dbReference type="ARBA" id="ARBA00047984"/>
    </source>
</evidence>
<dbReference type="SUPFAM" id="SSF52540">
    <property type="entry name" value="P-loop containing nucleoside triphosphate hydrolases"/>
    <property type="match status" value="1"/>
</dbReference>
<evidence type="ECO:0000259" key="9">
    <source>
        <dbReference type="PROSITE" id="PS51194"/>
    </source>
</evidence>
<feature type="compositionally biased region" description="Basic residues" evidence="7">
    <location>
        <begin position="778"/>
        <end position="787"/>
    </location>
</feature>
<dbReference type="Gene3D" id="1.20.120.1080">
    <property type="match status" value="1"/>
</dbReference>
<dbReference type="InterPro" id="IPR014001">
    <property type="entry name" value="Helicase_ATP-bd"/>
</dbReference>
<evidence type="ECO:0000256" key="7">
    <source>
        <dbReference type="SAM" id="MobiDB-lite"/>
    </source>
</evidence>
<dbReference type="Proteomes" id="UP000887572">
    <property type="component" value="Unplaced"/>
</dbReference>
<evidence type="ECO:0000256" key="2">
    <source>
        <dbReference type="ARBA" id="ARBA00022741"/>
    </source>
</evidence>
<dbReference type="EC" id="3.6.4.13" evidence="1"/>
<dbReference type="GO" id="GO:0003725">
    <property type="term" value="F:double-stranded RNA binding"/>
    <property type="evidence" value="ECO:0007669"/>
    <property type="project" value="TreeGrafter"/>
</dbReference>
<keyword evidence="2" id="KW-0547">Nucleotide-binding</keyword>
<feature type="domain" description="Helicase C-terminal" evidence="9">
    <location>
        <begin position="258"/>
        <end position="456"/>
    </location>
</feature>
<dbReference type="CDD" id="cd17917">
    <property type="entry name" value="DEXHc_RHA-like"/>
    <property type="match status" value="1"/>
</dbReference>
<evidence type="ECO:0000313" key="11">
    <source>
        <dbReference type="WBParaSite" id="Gr19_v10_g17139.t2"/>
    </source>
</evidence>
<dbReference type="GO" id="GO:0045943">
    <property type="term" value="P:positive regulation of transcription by RNA polymerase I"/>
    <property type="evidence" value="ECO:0007669"/>
    <property type="project" value="TreeGrafter"/>
</dbReference>
<evidence type="ECO:0000256" key="3">
    <source>
        <dbReference type="ARBA" id="ARBA00022801"/>
    </source>
</evidence>
<keyword evidence="5" id="KW-0067">ATP-binding</keyword>
<dbReference type="SMART" id="SM00487">
    <property type="entry name" value="DEXDc"/>
    <property type="match status" value="1"/>
</dbReference>
<dbReference type="SMART" id="SM00490">
    <property type="entry name" value="HELICc"/>
    <property type="match status" value="1"/>
</dbReference>
<dbReference type="InterPro" id="IPR027417">
    <property type="entry name" value="P-loop_NTPase"/>
</dbReference>
<keyword evidence="10" id="KW-1185">Reference proteome</keyword>
<evidence type="ECO:0000313" key="10">
    <source>
        <dbReference type="Proteomes" id="UP000887572"/>
    </source>
</evidence>
<organism evidence="10 11">
    <name type="scientific">Globodera rostochiensis</name>
    <name type="common">Golden nematode worm</name>
    <name type="synonym">Heterodera rostochiensis</name>
    <dbReference type="NCBI Taxonomy" id="31243"/>
    <lineage>
        <taxon>Eukaryota</taxon>
        <taxon>Metazoa</taxon>
        <taxon>Ecdysozoa</taxon>
        <taxon>Nematoda</taxon>
        <taxon>Chromadorea</taxon>
        <taxon>Rhabditida</taxon>
        <taxon>Tylenchina</taxon>
        <taxon>Tylenchomorpha</taxon>
        <taxon>Tylenchoidea</taxon>
        <taxon>Heteroderidae</taxon>
        <taxon>Heteroderinae</taxon>
        <taxon>Globodera</taxon>
    </lineage>
</organism>
<keyword evidence="4" id="KW-0347">Helicase</keyword>
<dbReference type="PANTHER" id="PTHR18934">
    <property type="entry name" value="ATP-DEPENDENT RNA HELICASE"/>
    <property type="match status" value="1"/>
</dbReference>
<dbReference type="GO" id="GO:0005524">
    <property type="term" value="F:ATP binding"/>
    <property type="evidence" value="ECO:0007669"/>
    <property type="project" value="UniProtKB-KW"/>
</dbReference>
<dbReference type="CDD" id="cd18791">
    <property type="entry name" value="SF2_C_RHA"/>
    <property type="match status" value="1"/>
</dbReference>
<dbReference type="Pfam" id="PF21010">
    <property type="entry name" value="HA2_C"/>
    <property type="match status" value="1"/>
</dbReference>
<dbReference type="Pfam" id="PF00270">
    <property type="entry name" value="DEAD"/>
    <property type="match status" value="1"/>
</dbReference>
<reference evidence="11" key="1">
    <citation type="submission" date="2022-11" db="UniProtKB">
        <authorList>
            <consortium name="WormBaseParasite"/>
        </authorList>
    </citation>
    <scope>IDENTIFICATION</scope>
</reference>
<sequence>MSDLKICEMRELHNNCNGNVEDRRNGSLMSSSSRPGSSMSVASSAKQPFKRIPLQIDRYRKQLTAILHSLDKVAIFIGETACGKSTQIPQLCLRAPWASEGTIIVTQPRRVAAKMLGMRVAQELGSSVGDLVGYKFRFENETSERCRLVYMTEGILLRQMLHNCRLNSYSAIIVDEVHERSVNTDVLLYILRQAQRDRAARAEPPLRILLMSATLDARPLSEYFDGATVYYVKGRMHSVKIFNSPELKLNDNDYLFNAVSAVLELHDTEPIEHGFLVFLTGQEEIDTALNILRKLKQSKSDAAMEEIYAIPLYAAVPTAVTQRAFEPPPRGHRKVLFATNIAETSVTIPGIDVVIDSGKVKRRSKPFSCSETVCLNLVNLYLMGSFVACNRVDVLRVENISKAQAIQRAGRAGREGPGKCYRLYSLEDYNRLADEQEPELQRCRLTTVLLELVELGVEKVSSLVHLLSPPDINQLRAAVEELLALRAVTLSTTGHLKITEEGSQLLTFPVEPAHAKILLAASELGCLEEACTVVSFMSADPVFQFSGHDLFCLNEKQKFGQEDNTGLSGGLNMKFRTNEGDHARMVQIYRAFTSVKRIQEKMKEFCESNNLNQRRMEQVWSIRKQLHEECMKHKLHFSTSANNMELLRRAICRGLFLNLCRYDTSIQCYVLDRDRKVQVRIHPSSCLHNQRPAAFVFTELMHTNEVYARDISLVQTEWVHESGTDALRDDPKLLERVHCLQMVMPQPTRTPLPSTSAATATVASSLPSPTPTQMPPIKTKRKKRRKMLVTYSTSGSSSDDEKGEDNGRKNGRGGG</sequence>
<dbReference type="GO" id="GO:0016787">
    <property type="term" value="F:hydrolase activity"/>
    <property type="evidence" value="ECO:0007669"/>
    <property type="project" value="UniProtKB-KW"/>
</dbReference>
<dbReference type="PANTHER" id="PTHR18934:SF118">
    <property type="entry name" value="ATP-DEPENDENT RNA HELICASE DHX33"/>
    <property type="match status" value="1"/>
</dbReference>